<dbReference type="SUPFAM" id="SSF51735">
    <property type="entry name" value="NAD(P)-binding Rossmann-fold domains"/>
    <property type="match status" value="1"/>
</dbReference>
<gene>
    <name evidence="1" type="ORF">AAC691_22025</name>
</gene>
<dbReference type="PANTHER" id="PTHR45458">
    <property type="entry name" value="SHORT-CHAIN DEHYDROGENASE/REDUCTASE SDR"/>
    <property type="match status" value="1"/>
</dbReference>
<dbReference type="InterPro" id="IPR002347">
    <property type="entry name" value="SDR_fam"/>
</dbReference>
<accession>A0ABZ3D5E7</accession>
<protein>
    <submittedName>
        <fullName evidence="1">SDR family NAD(P)-dependent oxidoreductase</fullName>
    </submittedName>
</protein>
<evidence type="ECO:0000313" key="1">
    <source>
        <dbReference type="EMBL" id="XAE42870.1"/>
    </source>
</evidence>
<sequence length="238" mass="25643">MTPTTFHDAPGSVLLIGASRGLGHAMAAEFLKKGWTVVGTVRGMGRTLLHDLADAHGDRVEIAQLDMTEPDQIMALRHRLAGRRFDILFVNAGTANADPRETIGKTSTEEFVRVMVTNALSPMRVVEGLQDLVSPAGTIGVMSSGQGSIANNTHGGREVYRGSKAALNQYMRCYAARHAGEPRALVLVAPGWIRTELGGPDAPLGLEETVPKIVDMVLAQRGRPGLRYLDREGRAVPW</sequence>
<dbReference type="Proteomes" id="UP001449795">
    <property type="component" value="Chromosome"/>
</dbReference>
<dbReference type="Gene3D" id="3.40.50.720">
    <property type="entry name" value="NAD(P)-binding Rossmann-like Domain"/>
    <property type="match status" value="1"/>
</dbReference>
<dbReference type="Pfam" id="PF13561">
    <property type="entry name" value="adh_short_C2"/>
    <property type="match status" value="1"/>
</dbReference>
<reference evidence="1 2" key="1">
    <citation type="submission" date="2024-04" db="EMBL/GenBank/DDBJ databases">
        <title>Complete genome sequence of Nguyenibacter vanlangesis HBCM-1154, a strain capable of nitrogen fixation, IAA production, and phosphorus solubilization isolated from sugarcane soil.</title>
        <authorList>
            <person name="MY HANH P."/>
        </authorList>
    </citation>
    <scope>NUCLEOTIDE SEQUENCE [LARGE SCALE GENOMIC DNA]</scope>
    <source>
        <strain evidence="1 2">HBCM 1154</strain>
    </source>
</reference>
<dbReference type="InterPro" id="IPR052184">
    <property type="entry name" value="SDR_enzymes"/>
</dbReference>
<name>A0ABZ3D5E7_9PROT</name>
<dbReference type="RefSeq" id="WP_342628490.1">
    <property type="nucleotide sequence ID" value="NZ_CP152276.1"/>
</dbReference>
<organism evidence="1 2">
    <name type="scientific">Nguyenibacter vanlangensis</name>
    <dbReference type="NCBI Taxonomy" id="1216886"/>
    <lineage>
        <taxon>Bacteria</taxon>
        <taxon>Pseudomonadati</taxon>
        <taxon>Pseudomonadota</taxon>
        <taxon>Alphaproteobacteria</taxon>
        <taxon>Acetobacterales</taxon>
        <taxon>Acetobacteraceae</taxon>
        <taxon>Nguyenibacter</taxon>
    </lineage>
</organism>
<dbReference type="EMBL" id="CP152276">
    <property type="protein sequence ID" value="XAE42870.1"/>
    <property type="molecule type" value="Genomic_DNA"/>
</dbReference>
<dbReference type="InterPro" id="IPR036291">
    <property type="entry name" value="NAD(P)-bd_dom_sf"/>
</dbReference>
<keyword evidence="2" id="KW-1185">Reference proteome</keyword>
<proteinExistence type="predicted"/>
<dbReference type="PANTHER" id="PTHR45458:SF1">
    <property type="entry name" value="SHORT CHAIN DEHYDROGENASE"/>
    <property type="match status" value="1"/>
</dbReference>
<dbReference type="PRINTS" id="PR00081">
    <property type="entry name" value="GDHRDH"/>
</dbReference>
<evidence type="ECO:0000313" key="2">
    <source>
        <dbReference type="Proteomes" id="UP001449795"/>
    </source>
</evidence>